<dbReference type="GO" id="GO:0005868">
    <property type="term" value="C:cytoplasmic dynein complex"/>
    <property type="evidence" value="ECO:0007669"/>
    <property type="project" value="InterPro"/>
</dbReference>
<dbReference type="OMA" id="LIPPCWD"/>
<sequence length="408" mass="46809">MDPFLEKIFNHTSQSRTKKESSILLIGTCSGFSDLLAKCNVHSVSGEKQSPLFTSSPIVDCNEISYECFTLYSDIGGIYSKQIHYLLTQAERSQIIHVWQSSCITDQLLRFFVHQSLRLHGLDALWVIYVNYVFSENPKGFAKDLLEVLRSSDINKTEKTIMNEYHNFFSTVGSDEFSPFFNFTIILPQIDDENKTFSMNDDMKDFIQQFIRSLLLLIPMSSLMYLSTNPCSWDNFKSLLNLYLLNDNPISLQENHHTITSNTIDNDRLLIPPCWDTMQKIQNVNLKFCTIVVDLATKNLHQVFETNDLITCYESIFHNQGDSQQIPDNELDFPCKSHQQFLKELRNKLDGFEGHEGAVKQLPGNQNHPNQDRISLSSISENLNVGKNHESNNALSTFFSNILNENIS</sequence>
<accession>S9Q0F2</accession>
<evidence type="ECO:0000313" key="10">
    <source>
        <dbReference type="EMBL" id="EPX73188.1"/>
    </source>
</evidence>
<dbReference type="InterPro" id="IPR008467">
    <property type="entry name" value="Dynein1_light_intermed_chain"/>
</dbReference>
<keyword evidence="3" id="KW-0963">Cytoplasm</keyword>
<evidence type="ECO:0008006" key="12">
    <source>
        <dbReference type="Google" id="ProtNLM"/>
    </source>
</evidence>
<keyword evidence="11" id="KW-1185">Reference proteome</keyword>
<dbReference type="OrthoDB" id="5348017at2759"/>
<dbReference type="GO" id="GO:0007018">
    <property type="term" value="P:microtubule-based movement"/>
    <property type="evidence" value="ECO:0007669"/>
    <property type="project" value="InterPro"/>
</dbReference>
<gene>
    <name evidence="10" type="ORF">SOCG_00943</name>
</gene>
<organism evidence="10 11">
    <name type="scientific">Schizosaccharomyces octosporus (strain yFS286)</name>
    <name type="common">Fission yeast</name>
    <name type="synonym">Octosporomyces octosporus</name>
    <dbReference type="NCBI Taxonomy" id="483514"/>
    <lineage>
        <taxon>Eukaryota</taxon>
        <taxon>Fungi</taxon>
        <taxon>Dikarya</taxon>
        <taxon>Ascomycota</taxon>
        <taxon>Taphrinomycotina</taxon>
        <taxon>Schizosaccharomycetes</taxon>
        <taxon>Schizosaccharomycetales</taxon>
        <taxon>Schizosaccharomycetaceae</taxon>
        <taxon>Schizosaccharomyces</taxon>
    </lineage>
</organism>
<dbReference type="GO" id="GO:0045504">
    <property type="term" value="F:dynein heavy chain binding"/>
    <property type="evidence" value="ECO:0007669"/>
    <property type="project" value="TreeGrafter"/>
</dbReference>
<keyword evidence="5" id="KW-0547">Nucleotide-binding</keyword>
<keyword evidence="9" id="KW-0206">Cytoskeleton</keyword>
<dbReference type="GO" id="GO:0035974">
    <property type="term" value="C:meiotic spindle pole body"/>
    <property type="evidence" value="ECO:0007669"/>
    <property type="project" value="TreeGrafter"/>
</dbReference>
<dbReference type="PANTHER" id="PTHR12688:SF0">
    <property type="entry name" value="DYNEIN LIGHT INTERMEDIATE CHAIN"/>
    <property type="match status" value="1"/>
</dbReference>
<evidence type="ECO:0000256" key="1">
    <source>
        <dbReference type="ARBA" id="ARBA00004245"/>
    </source>
</evidence>
<dbReference type="GeneID" id="25029927"/>
<dbReference type="HOGENOM" id="CLU_674658_0_0_1"/>
<evidence type="ECO:0000256" key="9">
    <source>
        <dbReference type="ARBA" id="ARBA00023212"/>
    </source>
</evidence>
<keyword evidence="7" id="KW-0243">Dynein</keyword>
<dbReference type="GO" id="GO:0000226">
    <property type="term" value="P:microtubule cytoskeleton organization"/>
    <property type="evidence" value="ECO:0007669"/>
    <property type="project" value="TreeGrafter"/>
</dbReference>
<protein>
    <recommendedName>
        <fullName evidence="12">Dynein light intermediate chain</fullName>
    </recommendedName>
</protein>
<dbReference type="Pfam" id="PF05783">
    <property type="entry name" value="DLIC"/>
    <property type="match status" value="1"/>
</dbReference>
<keyword evidence="4" id="KW-0493">Microtubule</keyword>
<evidence type="ECO:0000256" key="3">
    <source>
        <dbReference type="ARBA" id="ARBA00022490"/>
    </source>
</evidence>
<dbReference type="EMBL" id="KE503207">
    <property type="protein sequence ID" value="EPX73188.1"/>
    <property type="molecule type" value="Genomic_DNA"/>
</dbReference>
<dbReference type="RefSeq" id="XP_013018817.1">
    <property type="nucleotide sequence ID" value="XM_013163363.1"/>
</dbReference>
<keyword evidence="2" id="KW-0813">Transport</keyword>
<proteinExistence type="predicted"/>
<reference evidence="10 11" key="1">
    <citation type="journal article" date="2011" name="Science">
        <title>Comparative functional genomics of the fission yeasts.</title>
        <authorList>
            <person name="Rhind N."/>
            <person name="Chen Z."/>
            <person name="Yassour M."/>
            <person name="Thompson D.A."/>
            <person name="Haas B.J."/>
            <person name="Habib N."/>
            <person name="Wapinski I."/>
            <person name="Roy S."/>
            <person name="Lin M.F."/>
            <person name="Heiman D.I."/>
            <person name="Young S.K."/>
            <person name="Furuya K."/>
            <person name="Guo Y."/>
            <person name="Pidoux A."/>
            <person name="Chen H.M."/>
            <person name="Robbertse B."/>
            <person name="Goldberg J.M."/>
            <person name="Aoki K."/>
            <person name="Bayne E.H."/>
            <person name="Berlin A.M."/>
            <person name="Desjardins C.A."/>
            <person name="Dobbs E."/>
            <person name="Dukaj L."/>
            <person name="Fan L."/>
            <person name="FitzGerald M.G."/>
            <person name="French C."/>
            <person name="Gujja S."/>
            <person name="Hansen K."/>
            <person name="Keifenheim D."/>
            <person name="Levin J.Z."/>
            <person name="Mosher R.A."/>
            <person name="Mueller C.A."/>
            <person name="Pfiffner J."/>
            <person name="Priest M."/>
            <person name="Russ C."/>
            <person name="Smialowska A."/>
            <person name="Swoboda P."/>
            <person name="Sykes S.M."/>
            <person name="Vaughn M."/>
            <person name="Vengrova S."/>
            <person name="Yoder R."/>
            <person name="Zeng Q."/>
            <person name="Allshire R."/>
            <person name="Baulcombe D."/>
            <person name="Birren B.W."/>
            <person name="Brown W."/>
            <person name="Ekwall K."/>
            <person name="Kellis M."/>
            <person name="Leatherwood J."/>
            <person name="Levin H."/>
            <person name="Margalit H."/>
            <person name="Martienssen R."/>
            <person name="Nieduszynski C.A."/>
            <person name="Spatafora J.W."/>
            <person name="Friedman N."/>
            <person name="Dalgaard J.Z."/>
            <person name="Baumann P."/>
            <person name="Niki H."/>
            <person name="Regev A."/>
            <person name="Nusbaum C."/>
        </authorList>
    </citation>
    <scope>NUCLEOTIDE SEQUENCE [LARGE SCALE GENOMIC DNA]</scope>
    <source>
        <strain evidence="11">yFS286</strain>
    </source>
</reference>
<dbReference type="AlphaFoldDB" id="S9Q0F2"/>
<comment type="subcellular location">
    <subcellularLocation>
        <location evidence="1">Cytoplasm</location>
        <location evidence="1">Cytoskeleton</location>
    </subcellularLocation>
</comment>
<evidence type="ECO:0000313" key="11">
    <source>
        <dbReference type="Proteomes" id="UP000016088"/>
    </source>
</evidence>
<evidence type="ECO:0000256" key="2">
    <source>
        <dbReference type="ARBA" id="ARBA00022448"/>
    </source>
</evidence>
<keyword evidence="8" id="KW-0505">Motor protein</keyword>
<evidence type="ECO:0000256" key="4">
    <source>
        <dbReference type="ARBA" id="ARBA00022701"/>
    </source>
</evidence>
<name>S9Q0F2_SCHOY</name>
<dbReference type="GO" id="GO:0005524">
    <property type="term" value="F:ATP binding"/>
    <property type="evidence" value="ECO:0007669"/>
    <property type="project" value="UniProtKB-KW"/>
</dbReference>
<evidence type="ECO:0000256" key="6">
    <source>
        <dbReference type="ARBA" id="ARBA00022840"/>
    </source>
</evidence>
<keyword evidence="6" id="KW-0067">ATP-binding</keyword>
<evidence type="ECO:0000256" key="7">
    <source>
        <dbReference type="ARBA" id="ARBA00023017"/>
    </source>
</evidence>
<evidence type="ECO:0000256" key="5">
    <source>
        <dbReference type="ARBA" id="ARBA00022741"/>
    </source>
</evidence>
<dbReference type="Proteomes" id="UP000016088">
    <property type="component" value="Unassembled WGS sequence"/>
</dbReference>
<evidence type="ECO:0000256" key="8">
    <source>
        <dbReference type="ARBA" id="ARBA00023175"/>
    </source>
</evidence>
<dbReference type="GO" id="GO:0005874">
    <property type="term" value="C:microtubule"/>
    <property type="evidence" value="ECO:0007669"/>
    <property type="project" value="UniProtKB-KW"/>
</dbReference>
<dbReference type="InterPro" id="IPR022780">
    <property type="entry name" value="Dynein_light_int_chain"/>
</dbReference>
<dbReference type="VEuPathDB" id="FungiDB:SOCG_00943"/>
<dbReference type="PANTHER" id="PTHR12688">
    <property type="entry name" value="DYNEIN LIGHT INTERMEDIATE CHAIN"/>
    <property type="match status" value="1"/>
</dbReference>